<keyword evidence="2" id="KW-1185">Reference proteome</keyword>
<sequence length="160" mass="17899">MLKVVSNTTPVLSLLKIGRLEILRELYGEILVPQAVFEEIEAGKNKLFYQDLSLISWVKIEEVQNKNSLAYFLDLDKGEAEAIALAVETNADLLIIDEKLGRFHAKHAGLKITGTIGVLLKAKSHGIIQQIQPLLIELRNSSTWISDKFFSEIIDLAGER</sequence>
<dbReference type="RefSeq" id="WP_073179119.1">
    <property type="nucleotide sequence ID" value="NZ_FQYI01000004.1"/>
</dbReference>
<dbReference type="AlphaFoldDB" id="A0A1M6DTB2"/>
<name>A0A1M6DTB2_9FLAO</name>
<dbReference type="Pfam" id="PF11848">
    <property type="entry name" value="DUF3368"/>
    <property type="match status" value="1"/>
</dbReference>
<dbReference type="EMBL" id="FQYI01000004">
    <property type="protein sequence ID" value="SHI76442.1"/>
    <property type="molecule type" value="Genomic_DNA"/>
</dbReference>
<protein>
    <recommendedName>
        <fullName evidence="3">DUF3368 domain-containing protein</fullName>
    </recommendedName>
</protein>
<evidence type="ECO:0000313" key="2">
    <source>
        <dbReference type="Proteomes" id="UP000184335"/>
    </source>
</evidence>
<gene>
    <name evidence="1" type="ORF">SAMN05443429_10489</name>
</gene>
<accession>A0A1M6DTB2</accession>
<evidence type="ECO:0008006" key="3">
    <source>
        <dbReference type="Google" id="ProtNLM"/>
    </source>
</evidence>
<dbReference type="OrthoDB" id="764457at2"/>
<dbReference type="STRING" id="1118202.SAMN05443429_10489"/>
<proteinExistence type="predicted"/>
<dbReference type="PANTHER" id="PTHR39550">
    <property type="entry name" value="SLL0658 PROTEIN"/>
    <property type="match status" value="1"/>
</dbReference>
<dbReference type="PANTHER" id="PTHR39550:SF1">
    <property type="entry name" value="SLL0658 PROTEIN"/>
    <property type="match status" value="1"/>
</dbReference>
<reference evidence="1 2" key="1">
    <citation type="submission" date="2016-11" db="EMBL/GenBank/DDBJ databases">
        <authorList>
            <person name="Jaros S."/>
            <person name="Januszkiewicz K."/>
            <person name="Wedrychowicz H."/>
        </authorList>
    </citation>
    <scope>NUCLEOTIDE SEQUENCE [LARGE SCALE GENOMIC DNA]</scope>
    <source>
        <strain evidence="1 2">DSM 25479</strain>
    </source>
</reference>
<dbReference type="Proteomes" id="UP000184335">
    <property type="component" value="Unassembled WGS sequence"/>
</dbReference>
<evidence type="ECO:0000313" key="1">
    <source>
        <dbReference type="EMBL" id="SHI76442.1"/>
    </source>
</evidence>
<dbReference type="InterPro" id="IPR021799">
    <property type="entry name" value="PIN-like_prokaryotic"/>
</dbReference>
<organism evidence="1 2">
    <name type="scientific">Cruoricaptor ignavus</name>
    <dbReference type="NCBI Taxonomy" id="1118202"/>
    <lineage>
        <taxon>Bacteria</taxon>
        <taxon>Pseudomonadati</taxon>
        <taxon>Bacteroidota</taxon>
        <taxon>Flavobacteriia</taxon>
        <taxon>Flavobacteriales</taxon>
        <taxon>Weeksellaceae</taxon>
        <taxon>Cruoricaptor</taxon>
    </lineage>
</organism>